<dbReference type="SUPFAM" id="SSF52374">
    <property type="entry name" value="Nucleotidylyl transferase"/>
    <property type="match status" value="1"/>
</dbReference>
<organism evidence="14 15">
    <name type="scientific">Luedemannella flava</name>
    <dbReference type="NCBI Taxonomy" id="349316"/>
    <lineage>
        <taxon>Bacteria</taxon>
        <taxon>Bacillati</taxon>
        <taxon>Actinomycetota</taxon>
        <taxon>Actinomycetes</taxon>
        <taxon>Micromonosporales</taxon>
        <taxon>Micromonosporaceae</taxon>
        <taxon>Luedemannella</taxon>
    </lineage>
</organism>
<dbReference type="InterPro" id="IPR015803">
    <property type="entry name" value="Cys-tRNA-ligase"/>
</dbReference>
<feature type="binding site" evidence="10">
    <location>
        <position position="32"/>
    </location>
    <ligand>
        <name>Zn(2+)</name>
        <dbReference type="ChEBI" id="CHEBI:29105"/>
    </ligand>
</feature>
<feature type="binding site" evidence="10">
    <location>
        <position position="225"/>
    </location>
    <ligand>
        <name>Zn(2+)</name>
        <dbReference type="ChEBI" id="CHEBI:29105"/>
    </ligand>
</feature>
<name>A0ABP4Y5U5_9ACTN</name>
<evidence type="ECO:0000256" key="4">
    <source>
        <dbReference type="ARBA" id="ARBA00022741"/>
    </source>
</evidence>
<evidence type="ECO:0000256" key="8">
    <source>
        <dbReference type="ARBA" id="ARBA00023146"/>
    </source>
</evidence>
<dbReference type="Pfam" id="PF23493">
    <property type="entry name" value="CysS_C"/>
    <property type="match status" value="1"/>
</dbReference>
<feature type="binding site" evidence="10">
    <location>
        <position position="250"/>
    </location>
    <ligand>
        <name>Zn(2+)</name>
        <dbReference type="ChEBI" id="CHEBI:29105"/>
    </ligand>
</feature>
<dbReference type="HAMAP" id="MF_00041">
    <property type="entry name" value="Cys_tRNA_synth"/>
    <property type="match status" value="1"/>
</dbReference>
<evidence type="ECO:0000313" key="14">
    <source>
        <dbReference type="EMBL" id="GAA1801447.1"/>
    </source>
</evidence>
<keyword evidence="15" id="KW-1185">Reference proteome</keyword>
<evidence type="ECO:0000256" key="9">
    <source>
        <dbReference type="ARBA" id="ARBA00047398"/>
    </source>
</evidence>
<feature type="short sequence motif" description="'KMSKS' region" evidence="10">
    <location>
        <begin position="284"/>
        <end position="288"/>
    </location>
</feature>
<evidence type="ECO:0000256" key="10">
    <source>
        <dbReference type="HAMAP-Rule" id="MF_00041"/>
    </source>
</evidence>
<comment type="cofactor">
    <cofactor evidence="10">
        <name>Zn(2+)</name>
        <dbReference type="ChEBI" id="CHEBI:29105"/>
    </cofactor>
    <text evidence="10">Binds 1 zinc ion per subunit.</text>
</comment>
<dbReference type="EC" id="6.1.1.16" evidence="10"/>
<feature type="short sequence motif" description="'HIGH' region" evidence="10">
    <location>
        <begin position="34"/>
        <end position="44"/>
    </location>
</feature>
<keyword evidence="8 10" id="KW-0030">Aminoacyl-tRNA synthetase</keyword>
<dbReference type="InterPro" id="IPR056411">
    <property type="entry name" value="CysS_C"/>
</dbReference>
<dbReference type="InterPro" id="IPR009080">
    <property type="entry name" value="tRNAsynth_Ia_anticodon-bd"/>
</dbReference>
<keyword evidence="2 10" id="KW-0436">Ligase</keyword>
<keyword evidence="6 10" id="KW-0067">ATP-binding</keyword>
<sequence length="493" mass="55069">MTSGHPLKLYNSLGRRIEDFMPRAETVGLYSCGPTVYGYPHIGNMRAYVFADTLRRALRWKRYPVKHVINITDVGHAVAETNLGEDKLEAAAERERRSVEEIAQHYTQAFFDDLTALNILPADEYPRATAHVDAMIEFAAELESTGFAYRIPTGLYFDTSRSSGYGELGLIDVAGQLEGARVEQIAGRRNKTDFALWRAEASDQRRAMRWQSPWGWGAPGWHLECSVMSMHFLGSHFDLHTGGVDHRELHHVNEIAQSEAFLSDGERWVRYWLHNEFLQFNAGKMSKSEGGTVRVSDLADKGYHPMAYRLFLLGGHYRMPLDFTTDALEQTRATMRRLVARIEALRPLPQVVDQAMAGDAAGDDKRAAEILDQVDAAISADLNTPQVLALLQEALKDQDLTEPGRKVVVSAVEALLGLQLGTASQADFEQRRSRDDFSAADIGEIEQLVAARASARAERDWARADVIRQELAQRGIELTDTPTGTTWAPQLDG</sequence>
<evidence type="ECO:0000256" key="3">
    <source>
        <dbReference type="ARBA" id="ARBA00022723"/>
    </source>
</evidence>
<feature type="region of interest" description="Disordered" evidence="11">
    <location>
        <begin position="474"/>
        <end position="493"/>
    </location>
</feature>
<keyword evidence="4 10" id="KW-0547">Nucleotide-binding</keyword>
<comment type="caution">
    <text evidence="14">The sequence shown here is derived from an EMBL/GenBank/DDBJ whole genome shotgun (WGS) entry which is preliminary data.</text>
</comment>
<dbReference type="SUPFAM" id="SSF47323">
    <property type="entry name" value="Anticodon-binding domain of a subclass of class I aminoacyl-tRNA synthetases"/>
    <property type="match status" value="1"/>
</dbReference>
<keyword evidence="7 10" id="KW-0648">Protein biosynthesis</keyword>
<dbReference type="EMBL" id="BAAALT010000059">
    <property type="protein sequence ID" value="GAA1801447.1"/>
    <property type="molecule type" value="Genomic_DNA"/>
</dbReference>
<dbReference type="InterPro" id="IPR014729">
    <property type="entry name" value="Rossmann-like_a/b/a_fold"/>
</dbReference>
<evidence type="ECO:0000256" key="2">
    <source>
        <dbReference type="ARBA" id="ARBA00022598"/>
    </source>
</evidence>
<dbReference type="Gene3D" id="3.40.50.620">
    <property type="entry name" value="HUPs"/>
    <property type="match status" value="1"/>
</dbReference>
<feature type="domain" description="Cysteinyl-tRNA ligase anticodon binding" evidence="13">
    <location>
        <begin position="444"/>
        <end position="487"/>
    </location>
</feature>
<evidence type="ECO:0000256" key="11">
    <source>
        <dbReference type="SAM" id="MobiDB-lite"/>
    </source>
</evidence>
<dbReference type="Pfam" id="PF01406">
    <property type="entry name" value="tRNA-synt_1e"/>
    <property type="match status" value="1"/>
</dbReference>
<proteinExistence type="inferred from homology"/>
<dbReference type="PANTHER" id="PTHR10890:SF3">
    <property type="entry name" value="CYSTEINE--TRNA LIGASE, CYTOPLASMIC"/>
    <property type="match status" value="1"/>
</dbReference>
<keyword evidence="10" id="KW-0963">Cytoplasm</keyword>
<comment type="similarity">
    <text evidence="10">Belongs to the class-I aminoacyl-tRNA synthetase family.</text>
</comment>
<dbReference type="NCBIfam" id="TIGR00435">
    <property type="entry name" value="cysS"/>
    <property type="match status" value="1"/>
</dbReference>
<gene>
    <name evidence="14" type="primary">cysS_2</name>
    <name evidence="10" type="synonym">cysS</name>
    <name evidence="14" type="ORF">GCM10009682_24200</name>
</gene>
<protein>
    <recommendedName>
        <fullName evidence="10">Cysteine--tRNA ligase</fullName>
        <ecNumber evidence="10">6.1.1.16</ecNumber>
    </recommendedName>
    <alternativeName>
        <fullName evidence="10">Cysteinyl-tRNA synthetase</fullName>
        <shortName evidence="10">CysRS</shortName>
    </alternativeName>
</protein>
<dbReference type="CDD" id="cd00672">
    <property type="entry name" value="CysRS_core"/>
    <property type="match status" value="1"/>
</dbReference>
<feature type="compositionally biased region" description="Polar residues" evidence="11">
    <location>
        <begin position="480"/>
        <end position="493"/>
    </location>
</feature>
<dbReference type="Proteomes" id="UP001500218">
    <property type="component" value="Unassembled WGS sequence"/>
</dbReference>
<comment type="subunit">
    <text evidence="1 10">Monomer.</text>
</comment>
<reference evidence="15" key="1">
    <citation type="journal article" date="2019" name="Int. J. Syst. Evol. Microbiol.">
        <title>The Global Catalogue of Microorganisms (GCM) 10K type strain sequencing project: providing services to taxonomists for standard genome sequencing and annotation.</title>
        <authorList>
            <consortium name="The Broad Institute Genomics Platform"/>
            <consortium name="The Broad Institute Genome Sequencing Center for Infectious Disease"/>
            <person name="Wu L."/>
            <person name="Ma J."/>
        </authorList>
    </citation>
    <scope>NUCLEOTIDE SEQUENCE [LARGE SCALE GENOMIC DNA]</scope>
    <source>
        <strain evidence="15">JCM 13250</strain>
    </source>
</reference>
<evidence type="ECO:0000259" key="12">
    <source>
        <dbReference type="Pfam" id="PF01406"/>
    </source>
</evidence>
<evidence type="ECO:0000256" key="1">
    <source>
        <dbReference type="ARBA" id="ARBA00011245"/>
    </source>
</evidence>
<feature type="domain" description="tRNA synthetases class I catalytic" evidence="12">
    <location>
        <begin position="24"/>
        <end position="332"/>
    </location>
</feature>
<dbReference type="PRINTS" id="PR00983">
    <property type="entry name" value="TRNASYNTHCYS"/>
</dbReference>
<dbReference type="InterPro" id="IPR032678">
    <property type="entry name" value="tRNA-synt_1_cat_dom"/>
</dbReference>
<accession>A0ABP4Y5U5</accession>
<dbReference type="Gene3D" id="1.20.120.1910">
    <property type="entry name" value="Cysteine-tRNA ligase, C-terminal anti-codon recognition domain"/>
    <property type="match status" value="1"/>
</dbReference>
<comment type="subcellular location">
    <subcellularLocation>
        <location evidence="10">Cytoplasm</location>
    </subcellularLocation>
</comment>
<keyword evidence="3 10" id="KW-0479">Metal-binding</keyword>
<evidence type="ECO:0000313" key="15">
    <source>
        <dbReference type="Proteomes" id="UP001500218"/>
    </source>
</evidence>
<evidence type="ECO:0000256" key="6">
    <source>
        <dbReference type="ARBA" id="ARBA00022840"/>
    </source>
</evidence>
<evidence type="ECO:0000256" key="7">
    <source>
        <dbReference type="ARBA" id="ARBA00022917"/>
    </source>
</evidence>
<evidence type="ECO:0000259" key="13">
    <source>
        <dbReference type="Pfam" id="PF23493"/>
    </source>
</evidence>
<feature type="binding site" evidence="10">
    <location>
        <position position="254"/>
    </location>
    <ligand>
        <name>Zn(2+)</name>
        <dbReference type="ChEBI" id="CHEBI:29105"/>
    </ligand>
</feature>
<dbReference type="PANTHER" id="PTHR10890">
    <property type="entry name" value="CYSTEINYL-TRNA SYNTHETASE"/>
    <property type="match status" value="1"/>
</dbReference>
<dbReference type="InterPro" id="IPR024909">
    <property type="entry name" value="Cys-tRNA/MSH_ligase"/>
</dbReference>
<dbReference type="GO" id="GO:0016874">
    <property type="term" value="F:ligase activity"/>
    <property type="evidence" value="ECO:0007669"/>
    <property type="project" value="UniProtKB-KW"/>
</dbReference>
<keyword evidence="5 10" id="KW-0862">Zinc</keyword>
<comment type="catalytic activity">
    <reaction evidence="9 10">
        <text>tRNA(Cys) + L-cysteine + ATP = L-cysteinyl-tRNA(Cys) + AMP + diphosphate</text>
        <dbReference type="Rhea" id="RHEA:17773"/>
        <dbReference type="Rhea" id="RHEA-COMP:9661"/>
        <dbReference type="Rhea" id="RHEA-COMP:9679"/>
        <dbReference type="ChEBI" id="CHEBI:30616"/>
        <dbReference type="ChEBI" id="CHEBI:33019"/>
        <dbReference type="ChEBI" id="CHEBI:35235"/>
        <dbReference type="ChEBI" id="CHEBI:78442"/>
        <dbReference type="ChEBI" id="CHEBI:78517"/>
        <dbReference type="ChEBI" id="CHEBI:456215"/>
        <dbReference type="EC" id="6.1.1.16"/>
    </reaction>
</comment>
<evidence type="ECO:0000256" key="5">
    <source>
        <dbReference type="ARBA" id="ARBA00022833"/>
    </source>
</evidence>
<feature type="binding site" evidence="10">
    <location>
        <position position="287"/>
    </location>
    <ligand>
        <name>ATP</name>
        <dbReference type="ChEBI" id="CHEBI:30616"/>
    </ligand>
</feature>